<dbReference type="STRING" id="1817764.A2637_00545"/>
<accession>A0A1F6TJC0</accession>
<name>A0A1F6TJC0_9PROT</name>
<comment type="caution">
    <text evidence="1">The sequence shown here is derived from an EMBL/GenBank/DDBJ whole genome shotgun (WGS) entry which is preliminary data.</text>
</comment>
<dbReference type="AlphaFoldDB" id="A0A1F6TJC0"/>
<dbReference type="EMBL" id="MFSY01000092">
    <property type="protein sequence ID" value="OGI45165.1"/>
    <property type="molecule type" value="Genomic_DNA"/>
</dbReference>
<dbReference type="Proteomes" id="UP000179360">
    <property type="component" value="Unassembled WGS sequence"/>
</dbReference>
<protein>
    <recommendedName>
        <fullName evidence="3">BrnT family toxin</fullName>
    </recommendedName>
</protein>
<evidence type="ECO:0008006" key="3">
    <source>
        <dbReference type="Google" id="ProtNLM"/>
    </source>
</evidence>
<gene>
    <name evidence="1" type="ORF">A2637_00545</name>
</gene>
<dbReference type="Gene3D" id="3.10.450.530">
    <property type="entry name" value="Ribonuclease toxin, BrnT, of type II toxin-antitoxin system"/>
    <property type="match status" value="1"/>
</dbReference>
<evidence type="ECO:0000313" key="2">
    <source>
        <dbReference type="Proteomes" id="UP000179360"/>
    </source>
</evidence>
<dbReference type="InterPro" id="IPR007460">
    <property type="entry name" value="BrnT_toxin"/>
</dbReference>
<sequence length="91" mass="10784">MRFTWNEAKRRSNLKNHGLDFRDASMVFEGLTFTFEDDRFDYDEQRFVTLGLLNGTPVSIVHTETADHIHIISFRKATKNEQIIFFENIQD</sequence>
<dbReference type="Pfam" id="PF04365">
    <property type="entry name" value="BrnT_toxin"/>
    <property type="match status" value="1"/>
</dbReference>
<reference evidence="1 2" key="1">
    <citation type="journal article" date="2016" name="Nat. Commun.">
        <title>Thousands of microbial genomes shed light on interconnected biogeochemical processes in an aquifer system.</title>
        <authorList>
            <person name="Anantharaman K."/>
            <person name="Brown C.T."/>
            <person name="Hug L.A."/>
            <person name="Sharon I."/>
            <person name="Castelle C.J."/>
            <person name="Probst A.J."/>
            <person name="Thomas B.C."/>
            <person name="Singh A."/>
            <person name="Wilkins M.J."/>
            <person name="Karaoz U."/>
            <person name="Brodie E.L."/>
            <person name="Williams K.H."/>
            <person name="Hubbard S.S."/>
            <person name="Banfield J.F."/>
        </authorList>
    </citation>
    <scope>NUCLEOTIDE SEQUENCE [LARGE SCALE GENOMIC DNA]</scope>
</reference>
<organism evidence="1 2">
    <name type="scientific">Candidatus Muproteobacteria bacterium RIFCSPHIGHO2_01_FULL_65_16</name>
    <dbReference type="NCBI Taxonomy" id="1817764"/>
    <lineage>
        <taxon>Bacteria</taxon>
        <taxon>Pseudomonadati</taxon>
        <taxon>Pseudomonadota</taxon>
        <taxon>Candidatus Muproteobacteria</taxon>
    </lineage>
</organism>
<dbReference type="InterPro" id="IPR038573">
    <property type="entry name" value="BrnT_sf"/>
</dbReference>
<proteinExistence type="predicted"/>
<evidence type="ECO:0000313" key="1">
    <source>
        <dbReference type="EMBL" id="OGI45165.1"/>
    </source>
</evidence>